<evidence type="ECO:0000259" key="4">
    <source>
        <dbReference type="PROSITE" id="PS50913"/>
    </source>
</evidence>
<evidence type="ECO:0000313" key="6">
    <source>
        <dbReference type="Proteomes" id="UP001177003"/>
    </source>
</evidence>
<keyword evidence="1 2" id="KW-0175">Coiled coil</keyword>
<sequence length="802" mass="91263">MSEGGGDVDKRVENHVGDAIPPYAKSNDMSPQDIGNSKEDNILSNGNPNPISDDTQDHLMQTVAELKFQNEYFKSHFHDLKNLYTDSTGSIQQTKTIEQDETHEDSKELHDKIASLNKELIEERQTRAAAEAALEHLRIEYSEADAKCQELAAKLAEVEKNLEQQVKERDEKNSELDSKLNRLHKRAKQRIQEVQKEKDDIEAKYKEVNEKSEQASLQLSGLQQELDRTRQHANEALKAIDVERQQLRSANNRLRDNIEELRRSLEPKENTIETLQQSLVEKEQMLENMKGLLQGAEEKRQASMAELSSKHQKQIANLEAQLADSSADRTKATETISSLQKLVAEKESKLAEMDAASSGEAARLKAAMETIKGEITHLKNEHEKEKEKWEATTQALSRKLEIAEANCIRAEIEAAKMKSQMALELSVLSQQSNTKESELITAKEEIKRLESEFASYKARAHALLQKKDAELASAKDNEQLKALEEALKEAENEIVIVSAERDKTLHDLENALTHHDKELSARDEALSLVEQQVKNMEMKLSSAISSHRSEKEIWEKNLQNVEETWQLRFQALKAEIEQQKSTPDETLQKEVQDVQTRYKKLKEEHDSFRELADKMIEEKDMEISRLVDNNKNLVRSLSSKPSANNNENGHNMGFTGQDSPNTSVAEQQILILARQQAQREEELAQSQRHILALQEELEELERENRLHGQQEAMLKEELRNMERSQKREGVDMTYLKNVIVKLLETGEVGALLPVIAMLLQFSPDEFQKCQNAYRPSTDVPPSPVASETPGSGLSLFSRFSFS</sequence>
<dbReference type="AlphaFoldDB" id="A0AA35YB75"/>
<proteinExistence type="predicted"/>
<dbReference type="EMBL" id="OX465078">
    <property type="protein sequence ID" value="CAI9272235.1"/>
    <property type="molecule type" value="Genomic_DNA"/>
</dbReference>
<name>A0AA35YB75_LACSI</name>
<reference evidence="5" key="1">
    <citation type="submission" date="2023-04" db="EMBL/GenBank/DDBJ databases">
        <authorList>
            <person name="Vijverberg K."/>
            <person name="Xiong W."/>
            <person name="Schranz E."/>
        </authorList>
    </citation>
    <scope>NUCLEOTIDE SEQUENCE</scope>
</reference>
<accession>A0AA35YB75</accession>
<feature type="region of interest" description="Disordered" evidence="3">
    <location>
        <begin position="1"/>
        <end position="53"/>
    </location>
</feature>
<evidence type="ECO:0000313" key="5">
    <source>
        <dbReference type="EMBL" id="CAI9272235.1"/>
    </source>
</evidence>
<feature type="coiled-coil region" evidence="2">
    <location>
        <begin position="544"/>
        <end position="618"/>
    </location>
</feature>
<dbReference type="Proteomes" id="UP001177003">
    <property type="component" value="Chromosome 2"/>
</dbReference>
<feature type="coiled-coil region" evidence="2">
    <location>
        <begin position="676"/>
        <end position="717"/>
    </location>
</feature>
<gene>
    <name evidence="5" type="ORF">LSALG_LOCUS12474</name>
</gene>
<keyword evidence="6" id="KW-1185">Reference proteome</keyword>
<feature type="region of interest" description="Disordered" evidence="3">
    <location>
        <begin position="639"/>
        <end position="659"/>
    </location>
</feature>
<evidence type="ECO:0000256" key="3">
    <source>
        <dbReference type="SAM" id="MobiDB-lite"/>
    </source>
</evidence>
<feature type="coiled-coil region" evidence="2">
    <location>
        <begin position="106"/>
        <end position="507"/>
    </location>
</feature>
<organism evidence="5 6">
    <name type="scientific">Lactuca saligna</name>
    <name type="common">Willowleaf lettuce</name>
    <dbReference type="NCBI Taxonomy" id="75948"/>
    <lineage>
        <taxon>Eukaryota</taxon>
        <taxon>Viridiplantae</taxon>
        <taxon>Streptophyta</taxon>
        <taxon>Embryophyta</taxon>
        <taxon>Tracheophyta</taxon>
        <taxon>Spermatophyta</taxon>
        <taxon>Magnoliopsida</taxon>
        <taxon>eudicotyledons</taxon>
        <taxon>Gunneridae</taxon>
        <taxon>Pentapetalae</taxon>
        <taxon>asterids</taxon>
        <taxon>campanulids</taxon>
        <taxon>Asterales</taxon>
        <taxon>Asteraceae</taxon>
        <taxon>Cichorioideae</taxon>
        <taxon>Cichorieae</taxon>
        <taxon>Lactucinae</taxon>
        <taxon>Lactuca</taxon>
    </lineage>
</organism>
<dbReference type="Gene3D" id="1.10.287.1490">
    <property type="match status" value="1"/>
</dbReference>
<protein>
    <recommendedName>
        <fullName evidence="4">GRIP domain-containing protein</fullName>
    </recommendedName>
</protein>
<evidence type="ECO:0000256" key="2">
    <source>
        <dbReference type="SAM" id="Coils"/>
    </source>
</evidence>
<feature type="compositionally biased region" description="Polar residues" evidence="3">
    <location>
        <begin position="42"/>
        <end position="53"/>
    </location>
</feature>
<feature type="region of interest" description="Disordered" evidence="3">
    <location>
        <begin position="772"/>
        <end position="791"/>
    </location>
</feature>
<dbReference type="PANTHER" id="PTHR23160:SF1">
    <property type="entry name" value="PROTEIN GRIP"/>
    <property type="match status" value="1"/>
</dbReference>
<dbReference type="InterPro" id="IPR000237">
    <property type="entry name" value="GRIP_dom"/>
</dbReference>
<dbReference type="Pfam" id="PF01465">
    <property type="entry name" value="GRIP"/>
    <property type="match status" value="1"/>
</dbReference>
<dbReference type="GO" id="GO:0007131">
    <property type="term" value="P:reciprocal meiotic recombination"/>
    <property type="evidence" value="ECO:0007669"/>
    <property type="project" value="TreeGrafter"/>
</dbReference>
<evidence type="ECO:0000256" key="1">
    <source>
        <dbReference type="ARBA" id="ARBA00023054"/>
    </source>
</evidence>
<dbReference type="PANTHER" id="PTHR23160">
    <property type="entry name" value="SYNAPTONEMAL COMPLEX PROTEIN-RELATED"/>
    <property type="match status" value="1"/>
</dbReference>
<dbReference type="PROSITE" id="PS50913">
    <property type="entry name" value="GRIP"/>
    <property type="match status" value="1"/>
</dbReference>
<dbReference type="SMART" id="SM00755">
    <property type="entry name" value="Grip"/>
    <property type="match status" value="1"/>
</dbReference>
<feature type="domain" description="GRIP" evidence="4">
    <location>
        <begin position="725"/>
        <end position="772"/>
    </location>
</feature>
<feature type="compositionally biased region" description="Basic and acidic residues" evidence="3">
    <location>
        <begin position="7"/>
        <end position="16"/>
    </location>
</feature>